<evidence type="ECO:0000313" key="7">
    <source>
        <dbReference type="EMBL" id="KTD51671.1"/>
    </source>
</evidence>
<dbReference type="Proteomes" id="UP000054618">
    <property type="component" value="Unassembled WGS sequence"/>
</dbReference>
<dbReference type="PANTHER" id="PTHR33146:SF10">
    <property type="entry name" value="STRAND-SPECIFIC NUCLEASE, PUTATIVE-RELATED"/>
    <property type="match status" value="1"/>
</dbReference>
<dbReference type="InterPro" id="IPR003154">
    <property type="entry name" value="S1/P1nuclease"/>
</dbReference>
<accession>A0A0W0Y3Q6</accession>
<dbReference type="EMBL" id="LNYS01000006">
    <property type="protein sequence ID" value="KTD51671.1"/>
    <property type="molecule type" value="Genomic_DNA"/>
</dbReference>
<keyword evidence="1" id="KW-0540">Nuclease</keyword>
<dbReference type="Pfam" id="PF02265">
    <property type="entry name" value="S1-P1_nuclease"/>
    <property type="match status" value="1"/>
</dbReference>
<dbReference type="STRING" id="45073.Lqui_0515"/>
<evidence type="ECO:0000256" key="1">
    <source>
        <dbReference type="ARBA" id="ARBA00022722"/>
    </source>
</evidence>
<dbReference type="GO" id="GO:0003676">
    <property type="term" value="F:nucleic acid binding"/>
    <property type="evidence" value="ECO:0007669"/>
    <property type="project" value="InterPro"/>
</dbReference>
<dbReference type="AlphaFoldDB" id="A0A0W0Y3Q6"/>
<dbReference type="GO" id="GO:0006308">
    <property type="term" value="P:DNA catabolic process"/>
    <property type="evidence" value="ECO:0007669"/>
    <property type="project" value="InterPro"/>
</dbReference>
<dbReference type="CDD" id="cd11010">
    <property type="entry name" value="S1-P1_nuclease"/>
    <property type="match status" value="1"/>
</dbReference>
<evidence type="ECO:0000256" key="4">
    <source>
        <dbReference type="ARBA" id="ARBA00022801"/>
    </source>
</evidence>
<keyword evidence="4" id="KW-0378">Hydrolase</keyword>
<organism evidence="7 8">
    <name type="scientific">Legionella quinlivanii</name>
    <dbReference type="NCBI Taxonomy" id="45073"/>
    <lineage>
        <taxon>Bacteria</taxon>
        <taxon>Pseudomonadati</taxon>
        <taxon>Pseudomonadota</taxon>
        <taxon>Gammaproteobacteria</taxon>
        <taxon>Legionellales</taxon>
        <taxon>Legionellaceae</taxon>
        <taxon>Legionella</taxon>
    </lineage>
</organism>
<evidence type="ECO:0000256" key="3">
    <source>
        <dbReference type="ARBA" id="ARBA00022759"/>
    </source>
</evidence>
<comment type="caution">
    <text evidence="7">The sequence shown here is derived from an EMBL/GenBank/DDBJ whole genome shotgun (WGS) entry which is preliminary data.</text>
</comment>
<dbReference type="PANTHER" id="PTHR33146">
    <property type="entry name" value="ENDONUCLEASE 4"/>
    <property type="match status" value="1"/>
</dbReference>
<keyword evidence="8" id="KW-1185">Reference proteome</keyword>
<dbReference type="PATRIC" id="fig|45073.5.peg.546"/>
<dbReference type="GO" id="GO:0046872">
    <property type="term" value="F:metal ion binding"/>
    <property type="evidence" value="ECO:0007669"/>
    <property type="project" value="UniProtKB-KW"/>
</dbReference>
<keyword evidence="3" id="KW-0255">Endonuclease</keyword>
<keyword evidence="2" id="KW-0479">Metal-binding</keyword>
<evidence type="ECO:0000256" key="2">
    <source>
        <dbReference type="ARBA" id="ARBA00022723"/>
    </source>
</evidence>
<proteinExistence type="predicted"/>
<gene>
    <name evidence="7" type="ORF">Lqui_0515</name>
</gene>
<dbReference type="GO" id="GO:0004519">
    <property type="term" value="F:endonuclease activity"/>
    <property type="evidence" value="ECO:0007669"/>
    <property type="project" value="UniProtKB-KW"/>
</dbReference>
<dbReference type="SUPFAM" id="SSF48537">
    <property type="entry name" value="Phospholipase C/P1 nuclease"/>
    <property type="match status" value="1"/>
</dbReference>
<evidence type="ECO:0000313" key="8">
    <source>
        <dbReference type="Proteomes" id="UP000054618"/>
    </source>
</evidence>
<reference evidence="7 8" key="1">
    <citation type="submission" date="2015-11" db="EMBL/GenBank/DDBJ databases">
        <title>Genomic analysis of 38 Legionella species identifies large and diverse effector repertoires.</title>
        <authorList>
            <person name="Burstein D."/>
            <person name="Amaro F."/>
            <person name="Zusman T."/>
            <person name="Lifshitz Z."/>
            <person name="Cohen O."/>
            <person name="Gilbert J.A."/>
            <person name="Pupko T."/>
            <person name="Shuman H.A."/>
            <person name="Segal G."/>
        </authorList>
    </citation>
    <scope>NUCLEOTIDE SEQUENCE [LARGE SCALE GENOMIC DNA]</scope>
    <source>
        <strain evidence="7 8">CDC#1442-AUS-E</strain>
    </source>
</reference>
<sequence>MNLIRTFVYLFFLLFVNMAHSWNALGHRLVAQIAYNHLTKETKQAVNHYNHQLDRLYKPLSFVNAGPWMDTLRFQNDLWLQSFHYIDIPFSRDGTSLVPPDKSNAVLALNKAIATLKKRQSTPFDKGFSLRILLHVTGDIHQPMHAVSEFSRRFPEGDAGGNFLILGQNPVARNLHSYWDNGGGLLKTGYLSAAQLNRKAKYLEKKWPCDAASQIINPESWSEESYELAVNLAYRIQYGEIPSKAYENDVKTAVEKRITLAGCRLAVVLNEIFAHSD</sequence>
<protein>
    <submittedName>
        <fullName evidence="7">3'-nucleotidase/nuclease</fullName>
    </submittedName>
</protein>
<name>A0A0W0Y3Q6_9GAMM</name>
<dbReference type="GO" id="GO:0016788">
    <property type="term" value="F:hydrolase activity, acting on ester bonds"/>
    <property type="evidence" value="ECO:0007669"/>
    <property type="project" value="InterPro"/>
</dbReference>
<dbReference type="InterPro" id="IPR008947">
    <property type="entry name" value="PLipase_C/P1_nuclease_dom_sf"/>
</dbReference>
<keyword evidence="6" id="KW-0325">Glycoprotein</keyword>
<dbReference type="Gene3D" id="1.10.575.10">
    <property type="entry name" value="P1 Nuclease"/>
    <property type="match status" value="1"/>
</dbReference>
<evidence type="ECO:0000256" key="6">
    <source>
        <dbReference type="ARBA" id="ARBA00023180"/>
    </source>
</evidence>
<keyword evidence="5" id="KW-1015">Disulfide bond</keyword>
<evidence type="ECO:0000256" key="5">
    <source>
        <dbReference type="ARBA" id="ARBA00023157"/>
    </source>
</evidence>